<name>A0AAN7U930_9PEZI</name>
<reference evidence="1 2" key="1">
    <citation type="submission" date="2023-10" db="EMBL/GenBank/DDBJ databases">
        <title>Draft genome sequence of Xylaria bambusicola isolate GMP-LS, the root and basal stem rot pathogen of sugarcane in Indonesia.</title>
        <authorList>
            <person name="Selvaraj P."/>
            <person name="Muralishankar V."/>
            <person name="Muruganantham S."/>
            <person name="Sp S."/>
            <person name="Haryani S."/>
            <person name="Lau K.J.X."/>
            <person name="Naqvi N.I."/>
        </authorList>
    </citation>
    <scope>NUCLEOTIDE SEQUENCE [LARGE SCALE GENOMIC DNA]</scope>
    <source>
        <strain evidence="1">GMP-LS</strain>
    </source>
</reference>
<evidence type="ECO:0000313" key="2">
    <source>
        <dbReference type="Proteomes" id="UP001305414"/>
    </source>
</evidence>
<gene>
    <name evidence="1" type="ORF">RRF57_003535</name>
</gene>
<dbReference type="Proteomes" id="UP001305414">
    <property type="component" value="Unassembled WGS sequence"/>
</dbReference>
<sequence>MAPAGVPARGSLPDPLANGWNFQLATAPEAIPSIRHRPVFFFDFAFLSRHLLRAQGWRGVAG</sequence>
<keyword evidence="2" id="KW-1185">Reference proteome</keyword>
<dbReference type="AlphaFoldDB" id="A0AAN7U930"/>
<comment type="caution">
    <text evidence="1">The sequence shown here is derived from an EMBL/GenBank/DDBJ whole genome shotgun (WGS) entry which is preliminary data.</text>
</comment>
<evidence type="ECO:0000313" key="1">
    <source>
        <dbReference type="EMBL" id="KAK5627820.1"/>
    </source>
</evidence>
<organism evidence="1 2">
    <name type="scientific">Xylaria bambusicola</name>
    <dbReference type="NCBI Taxonomy" id="326684"/>
    <lineage>
        <taxon>Eukaryota</taxon>
        <taxon>Fungi</taxon>
        <taxon>Dikarya</taxon>
        <taxon>Ascomycota</taxon>
        <taxon>Pezizomycotina</taxon>
        <taxon>Sordariomycetes</taxon>
        <taxon>Xylariomycetidae</taxon>
        <taxon>Xylariales</taxon>
        <taxon>Xylariaceae</taxon>
        <taxon>Xylaria</taxon>
    </lineage>
</organism>
<dbReference type="EMBL" id="JAWHQM010000006">
    <property type="protein sequence ID" value="KAK5627820.1"/>
    <property type="molecule type" value="Genomic_DNA"/>
</dbReference>
<proteinExistence type="predicted"/>
<protein>
    <submittedName>
        <fullName evidence="1">Uncharacterized protein</fullName>
    </submittedName>
</protein>
<accession>A0AAN7U930</accession>